<organism evidence="4">
    <name type="scientific">Enterobius vermicularis</name>
    <name type="common">Human pinworm</name>
    <dbReference type="NCBI Taxonomy" id="51028"/>
    <lineage>
        <taxon>Eukaryota</taxon>
        <taxon>Metazoa</taxon>
        <taxon>Ecdysozoa</taxon>
        <taxon>Nematoda</taxon>
        <taxon>Chromadorea</taxon>
        <taxon>Rhabditida</taxon>
        <taxon>Spirurina</taxon>
        <taxon>Oxyuridomorpha</taxon>
        <taxon>Oxyuroidea</taxon>
        <taxon>Oxyuridae</taxon>
        <taxon>Enterobius</taxon>
    </lineage>
</organism>
<evidence type="ECO:0000313" key="2">
    <source>
        <dbReference type="EMBL" id="VDD90965.1"/>
    </source>
</evidence>
<dbReference type="Proteomes" id="UP000274131">
    <property type="component" value="Unassembled WGS sequence"/>
</dbReference>
<feature type="compositionally biased region" description="Polar residues" evidence="1">
    <location>
        <begin position="116"/>
        <end position="141"/>
    </location>
</feature>
<name>A0A0N4V749_ENTVE</name>
<sequence>MTANLHSDFQTLPPISYKENLPQSWYTLDSVQRHLKTLANDRNHQNTETVADRLSAQTIITSVNINKALSGTRNATMSTEPLLPETIEVPCRVDSTTMCALFEDRQYKDQRPEPPSNDSNLGEQERMNTTTAHSNSTSPNSLEPKILMCRETQTYNPQNFYLFPDALLFSDSGSEKLSMDKTCKHKPLKLESVPHLMLGRHTLPADEIPADVNEILRIRCVIIIPQYLNWLRLLPSLLPQHTEVANGFFLIHTQVSPLVSQADGPDGLNTFKNVIGGQECKLESFLES</sequence>
<evidence type="ECO:0000256" key="1">
    <source>
        <dbReference type="SAM" id="MobiDB-lite"/>
    </source>
</evidence>
<feature type="compositionally biased region" description="Basic and acidic residues" evidence="1">
    <location>
        <begin position="103"/>
        <end position="112"/>
    </location>
</feature>
<accession>A0A0N4V749</accession>
<proteinExistence type="predicted"/>
<evidence type="ECO:0000313" key="4">
    <source>
        <dbReference type="WBParaSite" id="EVEC_0000610501-mRNA-1"/>
    </source>
</evidence>
<dbReference type="WBParaSite" id="EVEC_0000610501-mRNA-1">
    <property type="protein sequence ID" value="EVEC_0000610501-mRNA-1"/>
    <property type="gene ID" value="EVEC_0000610501"/>
</dbReference>
<reference evidence="4" key="1">
    <citation type="submission" date="2017-02" db="UniProtKB">
        <authorList>
            <consortium name="WormBaseParasite"/>
        </authorList>
    </citation>
    <scope>IDENTIFICATION</scope>
</reference>
<dbReference type="AlphaFoldDB" id="A0A0N4V749"/>
<gene>
    <name evidence="2" type="ORF">EVEC_LOCUS5716</name>
</gene>
<evidence type="ECO:0000313" key="3">
    <source>
        <dbReference type="Proteomes" id="UP000274131"/>
    </source>
</evidence>
<reference evidence="2 3" key="2">
    <citation type="submission" date="2018-10" db="EMBL/GenBank/DDBJ databases">
        <authorList>
            <consortium name="Pathogen Informatics"/>
        </authorList>
    </citation>
    <scope>NUCLEOTIDE SEQUENCE [LARGE SCALE GENOMIC DNA]</scope>
</reference>
<feature type="region of interest" description="Disordered" evidence="1">
    <location>
        <begin position="103"/>
        <end position="142"/>
    </location>
</feature>
<keyword evidence="3" id="KW-1185">Reference proteome</keyword>
<dbReference type="EMBL" id="UXUI01008244">
    <property type="protein sequence ID" value="VDD90965.1"/>
    <property type="molecule type" value="Genomic_DNA"/>
</dbReference>
<protein>
    <submittedName>
        <fullName evidence="2 4">Uncharacterized protein</fullName>
    </submittedName>
</protein>